<sequence length="332" mass="33109">MMRNLITDVPGILVGHAHDPGLGSGVTAVILDPPAVASAAVIGGAPGTRETDLLAPDAAVEAVDAIALSGGSAFGLDAAAGIQAWARERGRGFAIGPVRVPIVPAAICFDLLNGGDKNWGRHPPYRELGFAAAEAAAVDFSLGSVGAGYGATTVDLKGGVGSASAVLPSGHRVGALAVVNALGSALANEGPHFLAAPYEVEDEFGGLGLPPDLRLRAPRWKGGAQPATTLAVVATDAVLTKAQARRLAFAAQGGLARSLTVAHALLDGDTVFTVATGRRGLDGGASDLVAIGAAAAACLARAVARGVYEARSWPGSIPSWSERFGSPGRNGA</sequence>
<dbReference type="CDD" id="cd02252">
    <property type="entry name" value="nylC_like"/>
    <property type="match status" value="1"/>
</dbReference>
<dbReference type="PANTHER" id="PTHR36512:SF3">
    <property type="entry name" value="BLR5678 PROTEIN"/>
    <property type="match status" value="1"/>
</dbReference>
<dbReference type="PANTHER" id="PTHR36512">
    <property type="entry name" value="D-AMINOPEPTIDASE"/>
    <property type="match status" value="1"/>
</dbReference>
<reference evidence="2 3" key="2">
    <citation type="submission" date="2019-09" db="EMBL/GenBank/DDBJ databases">
        <authorList>
            <person name="Jin C."/>
        </authorList>
    </citation>
    <scope>NUCLEOTIDE SEQUENCE [LARGE SCALE GENOMIC DNA]</scope>
    <source>
        <strain evidence="2 3">BN140002</strain>
    </source>
</reference>
<evidence type="ECO:0000313" key="3">
    <source>
        <dbReference type="Proteomes" id="UP000323142"/>
    </source>
</evidence>
<evidence type="ECO:0000313" key="2">
    <source>
        <dbReference type="EMBL" id="KAA2236165.1"/>
    </source>
</evidence>
<accession>A0A5B2VBV1</accession>
<organism evidence="2 3">
    <name type="scientific">Salinarimonas soli</name>
    <dbReference type="NCBI Taxonomy" id="1638099"/>
    <lineage>
        <taxon>Bacteria</taxon>
        <taxon>Pseudomonadati</taxon>
        <taxon>Pseudomonadota</taxon>
        <taxon>Alphaproteobacteria</taxon>
        <taxon>Hyphomicrobiales</taxon>
        <taxon>Salinarimonadaceae</taxon>
        <taxon>Salinarimonas</taxon>
    </lineage>
</organism>
<comment type="caution">
    <text evidence="2">The sequence shown here is derived from an EMBL/GenBank/DDBJ whole genome shotgun (WGS) entry which is preliminary data.</text>
</comment>
<dbReference type="InterPro" id="IPR005321">
    <property type="entry name" value="Peptidase_S58_DmpA"/>
</dbReference>
<proteinExistence type="inferred from homology"/>
<evidence type="ECO:0000256" key="1">
    <source>
        <dbReference type="ARBA" id="ARBA00007068"/>
    </source>
</evidence>
<dbReference type="InterPro" id="IPR016117">
    <property type="entry name" value="ArgJ-like_dom_sf"/>
</dbReference>
<keyword evidence="3" id="KW-1185">Reference proteome</keyword>
<dbReference type="Proteomes" id="UP000323142">
    <property type="component" value="Unassembled WGS sequence"/>
</dbReference>
<dbReference type="RefSeq" id="WP_149819221.1">
    <property type="nucleotide sequence ID" value="NZ_VUOA01000028.1"/>
</dbReference>
<dbReference type="GO" id="GO:0004177">
    <property type="term" value="F:aminopeptidase activity"/>
    <property type="evidence" value="ECO:0007669"/>
    <property type="project" value="TreeGrafter"/>
</dbReference>
<dbReference type="SUPFAM" id="SSF56266">
    <property type="entry name" value="DmpA/ArgJ-like"/>
    <property type="match status" value="1"/>
</dbReference>
<comment type="similarity">
    <text evidence="1">Belongs to the peptidase S58 family.</text>
</comment>
<dbReference type="AlphaFoldDB" id="A0A5B2VBV1"/>
<protein>
    <submittedName>
        <fullName evidence="2">P1 family peptidase</fullName>
    </submittedName>
</protein>
<reference evidence="2 3" key="1">
    <citation type="submission" date="2019-09" db="EMBL/GenBank/DDBJ databases">
        <title>Salinarimonas rosea gen. nov., sp. nov., a new member of the a-2 subgroup of the Proteobacteria.</title>
        <authorList>
            <person name="Liu J."/>
        </authorList>
    </citation>
    <scope>NUCLEOTIDE SEQUENCE [LARGE SCALE GENOMIC DNA]</scope>
    <source>
        <strain evidence="2 3">BN140002</strain>
    </source>
</reference>
<dbReference type="Pfam" id="PF03576">
    <property type="entry name" value="Peptidase_S58"/>
    <property type="match status" value="1"/>
</dbReference>
<gene>
    <name evidence="2" type="ORF">F0L46_15745</name>
</gene>
<dbReference type="OrthoDB" id="9808347at2"/>
<dbReference type="Gene3D" id="3.60.70.12">
    <property type="entry name" value="L-amino peptidase D-ALA esterase/amidase"/>
    <property type="match status" value="1"/>
</dbReference>
<dbReference type="EMBL" id="VUOA01000028">
    <property type="protein sequence ID" value="KAA2236165.1"/>
    <property type="molecule type" value="Genomic_DNA"/>
</dbReference>
<name>A0A5B2VBV1_9HYPH</name>